<dbReference type="GO" id="GO:0016618">
    <property type="term" value="F:hydroxypyruvate reductase [NAD(P)H] activity"/>
    <property type="evidence" value="ECO:0007669"/>
    <property type="project" value="TreeGrafter"/>
</dbReference>
<dbReference type="GO" id="GO:0051287">
    <property type="term" value="F:NAD binding"/>
    <property type="evidence" value="ECO:0007669"/>
    <property type="project" value="InterPro"/>
</dbReference>
<dbReference type="AlphaFoldDB" id="A0AAW1T9R1"/>
<comment type="caution">
    <text evidence="4">The sequence shown here is derived from an EMBL/GenBank/DDBJ whole genome shotgun (WGS) entry which is preliminary data.</text>
</comment>
<dbReference type="InterPro" id="IPR006140">
    <property type="entry name" value="D-isomer_DH_NAD-bd"/>
</dbReference>
<evidence type="ECO:0000256" key="2">
    <source>
        <dbReference type="ARBA" id="ARBA00023027"/>
    </source>
</evidence>
<dbReference type="SUPFAM" id="SSF51735">
    <property type="entry name" value="NAD(P)-binding Rossmann-fold domains"/>
    <property type="match status" value="1"/>
</dbReference>
<dbReference type="PANTHER" id="PTHR10996">
    <property type="entry name" value="2-HYDROXYACID DEHYDROGENASE-RELATED"/>
    <property type="match status" value="1"/>
</dbReference>
<dbReference type="InterPro" id="IPR029753">
    <property type="entry name" value="D-isomer_DH_CS"/>
</dbReference>
<dbReference type="EMBL" id="JALJOV010000238">
    <property type="protein sequence ID" value="KAK9865554.1"/>
    <property type="molecule type" value="Genomic_DNA"/>
</dbReference>
<evidence type="ECO:0000313" key="5">
    <source>
        <dbReference type="Proteomes" id="UP001485043"/>
    </source>
</evidence>
<dbReference type="Proteomes" id="UP001485043">
    <property type="component" value="Unassembled WGS sequence"/>
</dbReference>
<evidence type="ECO:0000256" key="1">
    <source>
        <dbReference type="ARBA" id="ARBA00023002"/>
    </source>
</evidence>
<keyword evidence="5" id="KW-1185">Reference proteome</keyword>
<name>A0AAW1T9R1_9CHLO</name>
<dbReference type="InterPro" id="IPR036291">
    <property type="entry name" value="NAD(P)-bd_dom_sf"/>
</dbReference>
<keyword evidence="1" id="KW-0560">Oxidoreductase</keyword>
<dbReference type="PROSITE" id="PS00670">
    <property type="entry name" value="D_2_HYDROXYACID_DH_2"/>
    <property type="match status" value="1"/>
</dbReference>
<dbReference type="Gene3D" id="3.40.50.720">
    <property type="entry name" value="NAD(P)-binding Rossmann-like Domain"/>
    <property type="match status" value="2"/>
</dbReference>
<evidence type="ECO:0000313" key="4">
    <source>
        <dbReference type="EMBL" id="KAK9865554.1"/>
    </source>
</evidence>
<keyword evidence="2" id="KW-0520">NAD</keyword>
<sequence>MKILGLTSQSSRQELEHLLRSSDAVTLHCPLTPATTDLIGAPELELMKQHAILINFARGEVINKQALLSTLETGKLWGVGLDVHWQEPADSSEALYHHKNVVALPHSGVGTHEVFENLAELIVENLRRFRAGQDLLHRLV</sequence>
<reference evidence="4 5" key="1">
    <citation type="journal article" date="2024" name="Nat. Commun.">
        <title>Phylogenomics reveals the evolutionary origins of lichenization in chlorophyte algae.</title>
        <authorList>
            <person name="Puginier C."/>
            <person name="Libourel C."/>
            <person name="Otte J."/>
            <person name="Skaloud P."/>
            <person name="Haon M."/>
            <person name="Grisel S."/>
            <person name="Petersen M."/>
            <person name="Berrin J.G."/>
            <person name="Delaux P.M."/>
            <person name="Dal Grande F."/>
            <person name="Keller J."/>
        </authorList>
    </citation>
    <scope>NUCLEOTIDE SEQUENCE [LARGE SCALE GENOMIC DNA]</scope>
    <source>
        <strain evidence="4 5">SAG 2523</strain>
    </source>
</reference>
<dbReference type="Pfam" id="PF02826">
    <property type="entry name" value="2-Hacid_dh_C"/>
    <property type="match status" value="1"/>
</dbReference>
<dbReference type="GO" id="GO:0005829">
    <property type="term" value="C:cytosol"/>
    <property type="evidence" value="ECO:0007669"/>
    <property type="project" value="TreeGrafter"/>
</dbReference>
<dbReference type="GO" id="GO:0030267">
    <property type="term" value="F:glyoxylate reductase (NADPH) activity"/>
    <property type="evidence" value="ECO:0007669"/>
    <property type="project" value="TreeGrafter"/>
</dbReference>
<proteinExistence type="predicted"/>
<evidence type="ECO:0000259" key="3">
    <source>
        <dbReference type="Pfam" id="PF02826"/>
    </source>
</evidence>
<gene>
    <name evidence="4" type="ORF">WJX84_011725</name>
</gene>
<organism evidence="4 5">
    <name type="scientific">Apatococcus fuscideae</name>
    <dbReference type="NCBI Taxonomy" id="2026836"/>
    <lineage>
        <taxon>Eukaryota</taxon>
        <taxon>Viridiplantae</taxon>
        <taxon>Chlorophyta</taxon>
        <taxon>core chlorophytes</taxon>
        <taxon>Trebouxiophyceae</taxon>
        <taxon>Chlorellales</taxon>
        <taxon>Chlorellaceae</taxon>
        <taxon>Apatococcus</taxon>
    </lineage>
</organism>
<protein>
    <recommendedName>
        <fullName evidence="3">D-isomer specific 2-hydroxyacid dehydrogenase NAD-binding domain-containing protein</fullName>
    </recommendedName>
</protein>
<accession>A0AAW1T9R1</accession>
<dbReference type="InterPro" id="IPR050223">
    <property type="entry name" value="D-isomer_2-hydroxyacid_DH"/>
</dbReference>
<feature type="domain" description="D-isomer specific 2-hydroxyacid dehydrogenase NAD-binding" evidence="3">
    <location>
        <begin position="11"/>
        <end position="108"/>
    </location>
</feature>
<dbReference type="PANTHER" id="PTHR10996:SF178">
    <property type="entry name" value="2-HYDROXYACID DEHYDROGENASE YGL185C-RELATED"/>
    <property type="match status" value="1"/>
</dbReference>